<organism evidence="1 2">
    <name type="scientific">Sphingomonas aurantiaca</name>
    <dbReference type="NCBI Taxonomy" id="185949"/>
    <lineage>
        <taxon>Bacteria</taxon>
        <taxon>Pseudomonadati</taxon>
        <taxon>Pseudomonadota</taxon>
        <taxon>Alphaproteobacteria</taxon>
        <taxon>Sphingomonadales</taxon>
        <taxon>Sphingomonadaceae</taxon>
        <taxon>Sphingomonas</taxon>
    </lineage>
</organism>
<gene>
    <name evidence="1" type="ORF">C8J26_1438</name>
</gene>
<comment type="caution">
    <text evidence="1">The sequence shown here is derived from an EMBL/GenBank/DDBJ whole genome shotgun (WGS) entry which is preliminary data.</text>
</comment>
<reference evidence="1 2" key="1">
    <citation type="submission" date="2018-04" db="EMBL/GenBank/DDBJ databases">
        <title>Genomic Encyclopedia of Type Strains, Phase III (KMG-III): the genomes of soil and plant-associated and newly described type strains.</title>
        <authorList>
            <person name="Whitman W."/>
        </authorList>
    </citation>
    <scope>NUCLEOTIDE SEQUENCE [LARGE SCALE GENOMIC DNA]</scope>
    <source>
        <strain evidence="1 2">MA101b</strain>
    </source>
</reference>
<dbReference type="SUPFAM" id="SSF56645">
    <property type="entry name" value="Acyl-CoA dehydrogenase NM domain-like"/>
    <property type="match status" value="1"/>
</dbReference>
<accession>A0A2T5GP56</accession>
<dbReference type="GO" id="GO:0050660">
    <property type="term" value="F:flavin adenine dinucleotide binding"/>
    <property type="evidence" value="ECO:0007669"/>
    <property type="project" value="InterPro"/>
</dbReference>
<evidence type="ECO:0000313" key="1">
    <source>
        <dbReference type="EMBL" id="PTQ61115.1"/>
    </source>
</evidence>
<dbReference type="RefSeq" id="WP_107957297.1">
    <property type="nucleotide sequence ID" value="NZ_QAOG01000002.1"/>
</dbReference>
<protein>
    <submittedName>
        <fullName evidence="1">Alkylation response protein AidB-like acyl-CoA dehydrogenase</fullName>
    </submittedName>
</protein>
<dbReference type="AlphaFoldDB" id="A0A2T5GP56"/>
<dbReference type="InterPro" id="IPR037069">
    <property type="entry name" value="AcylCoA_DH/ox_N_sf"/>
</dbReference>
<dbReference type="Proteomes" id="UP000244189">
    <property type="component" value="Unassembled WGS sequence"/>
</dbReference>
<dbReference type="GO" id="GO:0016627">
    <property type="term" value="F:oxidoreductase activity, acting on the CH-CH group of donors"/>
    <property type="evidence" value="ECO:0007669"/>
    <property type="project" value="InterPro"/>
</dbReference>
<dbReference type="InterPro" id="IPR046373">
    <property type="entry name" value="Acyl-CoA_Oxase/DH_mid-dom_sf"/>
</dbReference>
<name>A0A2T5GP56_9SPHN</name>
<keyword evidence="2" id="KW-1185">Reference proteome</keyword>
<dbReference type="Gene3D" id="1.10.540.10">
    <property type="entry name" value="Acyl-CoA dehydrogenase/oxidase, N-terminal domain"/>
    <property type="match status" value="1"/>
</dbReference>
<dbReference type="Gene3D" id="2.40.110.10">
    <property type="entry name" value="Butyryl-CoA Dehydrogenase, subunit A, domain 2"/>
    <property type="match status" value="1"/>
</dbReference>
<evidence type="ECO:0000313" key="2">
    <source>
        <dbReference type="Proteomes" id="UP000244189"/>
    </source>
</evidence>
<dbReference type="Gene3D" id="1.20.140.10">
    <property type="entry name" value="Butyryl-CoA Dehydrogenase, subunit A, domain 3"/>
    <property type="match status" value="1"/>
</dbReference>
<dbReference type="InterPro" id="IPR009100">
    <property type="entry name" value="AcylCoA_DH/oxidase_NM_dom_sf"/>
</dbReference>
<proteinExistence type="predicted"/>
<dbReference type="EMBL" id="QAOG01000002">
    <property type="protein sequence ID" value="PTQ61115.1"/>
    <property type="molecule type" value="Genomic_DNA"/>
</dbReference>
<sequence>MSDIMTTILEDPLVGALARLGERYDNERAHPADSMALLVEAGLLHRFAPVESGGEAFADAADRHHAMFDALRRIGRGDLSVGRLFEGHVNAMALFGWYATARQKDWLRGALDRGAAFGVWATEPAPGVALVDTPTGRTLDGAKSFASGAGGIGYAIVTVQPESSDRRLAIVGADDLSRTDASGWRVRGMRASMSGAYDLTGYPIDDEALLGAPGDYDREPRFTAGAWRFTAVQLGGIEALLAETRAALSGAAQVDPLARAAFGHAIVAARTAGLWVREAAVRAAREDADAAAFARMTRGVVERAGLDVMEHAARLIGTRSTFEGQRVDKIIRDLSLYLRQAAPDQVRDTAVRDWIDHDCWGEDRLW</sequence>